<reference evidence="1" key="1">
    <citation type="submission" date="2014-09" db="EMBL/GenBank/DDBJ databases">
        <authorList>
            <person name="Magalhaes I.L.F."/>
            <person name="Oliveira U."/>
            <person name="Santos F.R."/>
            <person name="Vidigal T.H.D.A."/>
            <person name="Brescovit A.D."/>
            <person name="Santos A.J."/>
        </authorList>
    </citation>
    <scope>NUCLEOTIDE SEQUENCE</scope>
    <source>
        <tissue evidence="1">Shoot tissue taken approximately 20 cm above the soil surface</tissue>
    </source>
</reference>
<organism evidence="1">
    <name type="scientific">Arundo donax</name>
    <name type="common">Giant reed</name>
    <name type="synonym">Donax arundinaceus</name>
    <dbReference type="NCBI Taxonomy" id="35708"/>
    <lineage>
        <taxon>Eukaryota</taxon>
        <taxon>Viridiplantae</taxon>
        <taxon>Streptophyta</taxon>
        <taxon>Embryophyta</taxon>
        <taxon>Tracheophyta</taxon>
        <taxon>Spermatophyta</taxon>
        <taxon>Magnoliopsida</taxon>
        <taxon>Liliopsida</taxon>
        <taxon>Poales</taxon>
        <taxon>Poaceae</taxon>
        <taxon>PACMAD clade</taxon>
        <taxon>Arundinoideae</taxon>
        <taxon>Arundineae</taxon>
        <taxon>Arundo</taxon>
    </lineage>
</organism>
<name>A0A0A9A9L5_ARUDO</name>
<dbReference type="AlphaFoldDB" id="A0A0A9A9L5"/>
<sequence>MPRLGLRRQAALDAVRHCRQRAPRVRGRAARQAELGHLTRLGAHLGPANLSHLPLEPAHAQW</sequence>
<accession>A0A0A9A9L5</accession>
<dbReference type="EMBL" id="GBRH01254148">
    <property type="protein sequence ID" value="JAD43747.1"/>
    <property type="molecule type" value="Transcribed_RNA"/>
</dbReference>
<evidence type="ECO:0000313" key="1">
    <source>
        <dbReference type="EMBL" id="JAD43747.1"/>
    </source>
</evidence>
<reference evidence="1" key="2">
    <citation type="journal article" date="2015" name="Data Brief">
        <title>Shoot transcriptome of the giant reed, Arundo donax.</title>
        <authorList>
            <person name="Barrero R.A."/>
            <person name="Guerrero F.D."/>
            <person name="Moolhuijzen P."/>
            <person name="Goolsby J.A."/>
            <person name="Tidwell J."/>
            <person name="Bellgard S.E."/>
            <person name="Bellgard M.I."/>
        </authorList>
    </citation>
    <scope>NUCLEOTIDE SEQUENCE</scope>
    <source>
        <tissue evidence="1">Shoot tissue taken approximately 20 cm above the soil surface</tissue>
    </source>
</reference>
<protein>
    <submittedName>
        <fullName evidence="1">Uncharacterized protein</fullName>
    </submittedName>
</protein>
<proteinExistence type="predicted"/>